<dbReference type="RefSeq" id="XP_059606176.1">
    <property type="nucleotide sequence ID" value="XM_059749267.1"/>
</dbReference>
<gene>
    <name evidence="1" type="ORF">An08g08880</name>
</gene>
<dbReference type="GeneID" id="84591777"/>
<reference evidence="1" key="1">
    <citation type="submission" date="2025-02" db="EMBL/GenBank/DDBJ databases">
        <authorList>
            <consortium name="NCBI Genome Project"/>
        </authorList>
    </citation>
    <scope>NUCLEOTIDE SEQUENCE</scope>
</reference>
<name>A0AAJ8C131_ASPNG</name>
<dbReference type="VEuPathDB" id="FungiDB:An08g08880"/>
<dbReference type="KEGG" id="ang:An08g08880"/>
<organism evidence="1">
    <name type="scientific">Aspergillus niger</name>
    <dbReference type="NCBI Taxonomy" id="5061"/>
    <lineage>
        <taxon>Eukaryota</taxon>
        <taxon>Fungi</taxon>
        <taxon>Dikarya</taxon>
        <taxon>Ascomycota</taxon>
        <taxon>Pezizomycotina</taxon>
        <taxon>Eurotiomycetes</taxon>
        <taxon>Eurotiomycetidae</taxon>
        <taxon>Eurotiales</taxon>
        <taxon>Aspergillaceae</taxon>
        <taxon>Aspergillus</taxon>
        <taxon>Aspergillus subgen. Circumdati</taxon>
    </lineage>
</organism>
<evidence type="ECO:0000313" key="1">
    <source>
        <dbReference type="RefSeq" id="XP_059606176.1"/>
    </source>
</evidence>
<dbReference type="AlphaFoldDB" id="A0AAJ8C131"/>
<accession>A0AAJ8C131</accession>
<proteinExistence type="predicted"/>
<protein>
    <submittedName>
        <fullName evidence="1">Uncharacterized protein</fullName>
    </submittedName>
</protein>
<sequence>MRKPRWLVLKNKGFIERESPLTTMGLSVSRLLQNTIIVKNCLFPGIWLPGVLHDCFVWTLFVASRVQPLWGDRCIRGCDWPGGLIQKLRGLALRTKGLLVSPICSSESAGCQASVYCGG</sequence>
<reference evidence="1" key="2">
    <citation type="submission" date="2025-08" db="UniProtKB">
        <authorList>
            <consortium name="RefSeq"/>
        </authorList>
    </citation>
    <scope>IDENTIFICATION</scope>
</reference>